<evidence type="ECO:0000313" key="2">
    <source>
        <dbReference type="WBParaSite" id="PEQ_0000428201-mRNA-1"/>
    </source>
</evidence>
<sequence length="65" mass="7173">MMAISFGTQNVESNFLSQEIKLAIHYAVFLPVDKKVSLPLIFLTANDNGFGKAYPLYGLFEADCA</sequence>
<accession>A0A914RHL2</accession>
<proteinExistence type="predicted"/>
<organism evidence="1 2">
    <name type="scientific">Parascaris equorum</name>
    <name type="common">Equine roundworm</name>
    <dbReference type="NCBI Taxonomy" id="6256"/>
    <lineage>
        <taxon>Eukaryota</taxon>
        <taxon>Metazoa</taxon>
        <taxon>Ecdysozoa</taxon>
        <taxon>Nematoda</taxon>
        <taxon>Chromadorea</taxon>
        <taxon>Rhabditida</taxon>
        <taxon>Spirurina</taxon>
        <taxon>Ascaridomorpha</taxon>
        <taxon>Ascaridoidea</taxon>
        <taxon>Ascarididae</taxon>
        <taxon>Parascaris</taxon>
    </lineage>
</organism>
<dbReference type="WBParaSite" id="PEQ_0000428201-mRNA-1">
    <property type="protein sequence ID" value="PEQ_0000428201-mRNA-1"/>
    <property type="gene ID" value="PEQ_0000428201"/>
</dbReference>
<name>A0A914RHL2_PAREQ</name>
<dbReference type="AlphaFoldDB" id="A0A914RHL2"/>
<protein>
    <submittedName>
        <fullName evidence="2">Uncharacterized protein</fullName>
    </submittedName>
</protein>
<dbReference type="Proteomes" id="UP000887564">
    <property type="component" value="Unplaced"/>
</dbReference>
<reference evidence="2" key="1">
    <citation type="submission" date="2022-11" db="UniProtKB">
        <authorList>
            <consortium name="WormBaseParasite"/>
        </authorList>
    </citation>
    <scope>IDENTIFICATION</scope>
</reference>
<keyword evidence="1" id="KW-1185">Reference proteome</keyword>
<evidence type="ECO:0000313" key="1">
    <source>
        <dbReference type="Proteomes" id="UP000887564"/>
    </source>
</evidence>